<dbReference type="InterPro" id="IPR021409">
    <property type="entry name" value="DUF3047"/>
</dbReference>
<dbReference type="PROSITE" id="PS51318">
    <property type="entry name" value="TAT"/>
    <property type="match status" value="1"/>
</dbReference>
<dbReference type="Pfam" id="PF11249">
    <property type="entry name" value="DUF3047"/>
    <property type="match status" value="1"/>
</dbReference>
<sequence length="269" mass="30017">MPRPDLSLSPMSAPFDPQRRHLLHWPLAASLAPLLPGCASPGLPPAVDSVPRFSTAPRRAELPPGWAPYVLYRHRAQTQYRLTERDGQRVLHARAERSASALQCALQVDPQQRPRLRWRWRADALVGGGARGDRDDRDDAVARVGVGFDGPEDELTLRETLIHEQAKLFAGLDLPFQSLLYTWDDHLPVGTVWRDKRLGGVRHLVIQSGPAQLGQWVEHERDLVADHRMVFPEHAERPVGAVLSLGCFTDSDDLGHVVEAWYGDLSLSA</sequence>
<reference evidence="1 2" key="1">
    <citation type="submission" date="2020-08" db="EMBL/GenBank/DDBJ databases">
        <title>Aquariorum lacteus gen. nov., sp. nov., a new member of the family Comamonadaceae, isolated from freshwater aquarium.</title>
        <authorList>
            <person name="Chun S.-J."/>
        </authorList>
    </citation>
    <scope>NUCLEOTIDE SEQUENCE [LARGE SCALE GENOMIC DNA]</scope>
    <source>
        <strain evidence="1 2">SJAQ100</strain>
    </source>
</reference>
<proteinExistence type="predicted"/>
<evidence type="ECO:0000313" key="2">
    <source>
        <dbReference type="Proteomes" id="UP000586093"/>
    </source>
</evidence>
<comment type="caution">
    <text evidence="1">The sequence shown here is derived from an EMBL/GenBank/DDBJ whole genome shotgun (WGS) entry which is preliminary data.</text>
</comment>
<organism evidence="1 2">
    <name type="scientific">Aquariibacter albus</name>
    <dbReference type="NCBI Taxonomy" id="2759899"/>
    <lineage>
        <taxon>Bacteria</taxon>
        <taxon>Pseudomonadati</taxon>
        <taxon>Pseudomonadota</taxon>
        <taxon>Betaproteobacteria</taxon>
        <taxon>Burkholderiales</taxon>
        <taxon>Sphaerotilaceae</taxon>
        <taxon>Aquariibacter</taxon>
    </lineage>
</organism>
<protein>
    <submittedName>
        <fullName evidence="1">DUF3047 domain-containing protein</fullName>
    </submittedName>
</protein>
<dbReference type="RefSeq" id="WP_182664433.1">
    <property type="nucleotide sequence ID" value="NZ_JACIVI010000003.1"/>
</dbReference>
<dbReference type="InterPro" id="IPR006311">
    <property type="entry name" value="TAT_signal"/>
</dbReference>
<gene>
    <name evidence="1" type="ORF">H4F90_10935</name>
</gene>
<name>A0A839HJD2_9BURK</name>
<dbReference type="AlphaFoldDB" id="A0A839HJD2"/>
<keyword evidence="2" id="KW-1185">Reference proteome</keyword>
<accession>A0A839HJD2</accession>
<dbReference type="EMBL" id="JACIVI010000003">
    <property type="protein sequence ID" value="MBB1162495.1"/>
    <property type="molecule type" value="Genomic_DNA"/>
</dbReference>
<evidence type="ECO:0000313" key="1">
    <source>
        <dbReference type="EMBL" id="MBB1162495.1"/>
    </source>
</evidence>
<dbReference type="Proteomes" id="UP000586093">
    <property type="component" value="Unassembled WGS sequence"/>
</dbReference>